<organism evidence="1 2">
    <name type="scientific">Plutella xylostella</name>
    <name type="common">Diamondback moth</name>
    <name type="synonym">Plutella maculipennis</name>
    <dbReference type="NCBI Taxonomy" id="51655"/>
    <lineage>
        <taxon>Eukaryota</taxon>
        <taxon>Metazoa</taxon>
        <taxon>Ecdysozoa</taxon>
        <taxon>Arthropoda</taxon>
        <taxon>Hexapoda</taxon>
        <taxon>Insecta</taxon>
        <taxon>Pterygota</taxon>
        <taxon>Neoptera</taxon>
        <taxon>Endopterygota</taxon>
        <taxon>Lepidoptera</taxon>
        <taxon>Glossata</taxon>
        <taxon>Ditrysia</taxon>
        <taxon>Yponomeutoidea</taxon>
        <taxon>Plutellidae</taxon>
        <taxon>Plutella</taxon>
    </lineage>
</organism>
<proteinExistence type="predicted"/>
<keyword evidence="2" id="KW-1185">Reference proteome</keyword>
<accession>A0ABQ7R196</accession>
<comment type="caution">
    <text evidence="1">The sequence shown here is derived from an EMBL/GenBank/DDBJ whole genome shotgun (WGS) entry which is preliminary data.</text>
</comment>
<sequence length="71" mass="7624">MLRIVWKGWEAGLCKDGAPSLTSRQRRLATMTTGIGIVVGHKGAFLDLCCSMWGGLKTVCRLMNVVGSVVS</sequence>
<gene>
    <name evidence="1" type="ORF">JYU34_003931</name>
</gene>
<name>A0ABQ7R196_PLUXY</name>
<dbReference type="Proteomes" id="UP000823941">
    <property type="component" value="Chromosome 5"/>
</dbReference>
<reference evidence="1 2" key="1">
    <citation type="submission" date="2021-06" db="EMBL/GenBank/DDBJ databases">
        <title>A haploid diamondback moth (Plutella xylostella L.) genome assembly resolves 31 chromosomes and identifies a diamide resistance mutation.</title>
        <authorList>
            <person name="Ward C.M."/>
            <person name="Perry K.D."/>
            <person name="Baker G."/>
            <person name="Powis K."/>
            <person name="Heckel D.G."/>
            <person name="Baxter S.W."/>
        </authorList>
    </citation>
    <scope>NUCLEOTIDE SEQUENCE [LARGE SCALE GENOMIC DNA]</scope>
    <source>
        <strain evidence="1 2">LV</strain>
        <tissue evidence="1">Single pupa</tissue>
    </source>
</reference>
<dbReference type="EMBL" id="JAHIBW010000005">
    <property type="protein sequence ID" value="KAG7311071.1"/>
    <property type="molecule type" value="Genomic_DNA"/>
</dbReference>
<evidence type="ECO:0000313" key="1">
    <source>
        <dbReference type="EMBL" id="KAG7311071.1"/>
    </source>
</evidence>
<evidence type="ECO:0000313" key="2">
    <source>
        <dbReference type="Proteomes" id="UP000823941"/>
    </source>
</evidence>
<protein>
    <submittedName>
        <fullName evidence="1">Uncharacterized protein</fullName>
    </submittedName>
</protein>